<feature type="domain" description="RNA polymerase sigma factor 70 region 4 type 2" evidence="1">
    <location>
        <begin position="1"/>
        <end position="47"/>
    </location>
</feature>
<evidence type="ECO:0000259" key="1">
    <source>
        <dbReference type="Pfam" id="PF08281"/>
    </source>
</evidence>
<gene>
    <name evidence="2" type="ORF">ERS852411_04387</name>
</gene>
<protein>
    <submittedName>
        <fullName evidence="2">RNA polymerase factor sigma-70</fullName>
    </submittedName>
</protein>
<dbReference type="Gene3D" id="1.10.10.10">
    <property type="entry name" value="Winged helix-like DNA-binding domain superfamily/Winged helix DNA-binding domain"/>
    <property type="match status" value="1"/>
</dbReference>
<proteinExistence type="predicted"/>
<dbReference type="GO" id="GO:0003677">
    <property type="term" value="F:DNA binding"/>
    <property type="evidence" value="ECO:0007669"/>
    <property type="project" value="InterPro"/>
</dbReference>
<accession>A0A174W5N0</accession>
<dbReference type="InterPro" id="IPR013249">
    <property type="entry name" value="RNA_pol_sigma70_r4_t2"/>
</dbReference>
<dbReference type="AlphaFoldDB" id="A0A174W5N0"/>
<sequence length="58" mass="6652">MEGLDEPDRTLFLRYYYYGDKLKDIARALGLTQTAAKQRLFRGRKALRDTLTKGGVEA</sequence>
<dbReference type="GO" id="GO:0006352">
    <property type="term" value="P:DNA-templated transcription initiation"/>
    <property type="evidence" value="ECO:0007669"/>
    <property type="project" value="InterPro"/>
</dbReference>
<organism evidence="2 3">
    <name type="scientific">Flavonifractor plautii</name>
    <name type="common">Fusobacterium plautii</name>
    <dbReference type="NCBI Taxonomy" id="292800"/>
    <lineage>
        <taxon>Bacteria</taxon>
        <taxon>Bacillati</taxon>
        <taxon>Bacillota</taxon>
        <taxon>Clostridia</taxon>
        <taxon>Eubacteriales</taxon>
        <taxon>Oscillospiraceae</taxon>
        <taxon>Flavonifractor</taxon>
    </lineage>
</organism>
<evidence type="ECO:0000313" key="3">
    <source>
        <dbReference type="Proteomes" id="UP000095746"/>
    </source>
</evidence>
<dbReference type="Proteomes" id="UP000095746">
    <property type="component" value="Unassembled WGS sequence"/>
</dbReference>
<dbReference type="InterPro" id="IPR036388">
    <property type="entry name" value="WH-like_DNA-bd_sf"/>
</dbReference>
<dbReference type="SUPFAM" id="SSF88659">
    <property type="entry name" value="Sigma3 and sigma4 domains of RNA polymerase sigma factors"/>
    <property type="match status" value="1"/>
</dbReference>
<dbReference type="EMBL" id="CYZT01001110">
    <property type="protein sequence ID" value="CUQ42433.1"/>
    <property type="molecule type" value="Genomic_DNA"/>
</dbReference>
<evidence type="ECO:0000313" key="2">
    <source>
        <dbReference type="EMBL" id="CUQ42433.1"/>
    </source>
</evidence>
<dbReference type="GO" id="GO:0016987">
    <property type="term" value="F:sigma factor activity"/>
    <property type="evidence" value="ECO:0007669"/>
    <property type="project" value="InterPro"/>
</dbReference>
<dbReference type="InterPro" id="IPR013324">
    <property type="entry name" value="RNA_pol_sigma_r3/r4-like"/>
</dbReference>
<reference evidence="2 3" key="1">
    <citation type="submission" date="2015-09" db="EMBL/GenBank/DDBJ databases">
        <authorList>
            <consortium name="Pathogen Informatics"/>
        </authorList>
    </citation>
    <scope>NUCLEOTIDE SEQUENCE [LARGE SCALE GENOMIC DNA]</scope>
    <source>
        <strain evidence="2 3">2789STDY5608854</strain>
    </source>
</reference>
<dbReference type="Pfam" id="PF08281">
    <property type="entry name" value="Sigma70_r4_2"/>
    <property type="match status" value="1"/>
</dbReference>
<name>A0A174W5N0_FLAPL</name>